<dbReference type="RefSeq" id="WP_029312817.1">
    <property type="nucleotide sequence ID" value="NZ_FTNE01000003.1"/>
</dbReference>
<dbReference type="PANTHER" id="PTHR10954">
    <property type="entry name" value="RIBONUCLEASE H2 SUBUNIT A"/>
    <property type="match status" value="1"/>
</dbReference>
<comment type="catalytic activity">
    <reaction evidence="1 14 15 16">
        <text>Endonucleolytic cleavage to 5'-phosphomonoester.</text>
        <dbReference type="EC" id="3.1.26.4"/>
    </reaction>
</comment>
<evidence type="ECO:0000256" key="4">
    <source>
        <dbReference type="ARBA" id="ARBA00004496"/>
    </source>
</evidence>
<dbReference type="SUPFAM" id="SSF53098">
    <property type="entry name" value="Ribonuclease H-like"/>
    <property type="match status" value="1"/>
</dbReference>
<comment type="cofactor">
    <cofactor evidence="2">
        <name>Mg(2+)</name>
        <dbReference type="ChEBI" id="CHEBI:18420"/>
    </cofactor>
</comment>
<dbReference type="GO" id="GO:0004523">
    <property type="term" value="F:RNA-DNA hybrid ribonuclease activity"/>
    <property type="evidence" value="ECO:0007669"/>
    <property type="project" value="UniProtKB-UniRule"/>
</dbReference>
<evidence type="ECO:0000256" key="14">
    <source>
        <dbReference type="HAMAP-Rule" id="MF_00052"/>
    </source>
</evidence>
<dbReference type="HAMAP" id="MF_00052_B">
    <property type="entry name" value="RNase_HII_B"/>
    <property type="match status" value="1"/>
</dbReference>
<protein>
    <recommendedName>
        <fullName evidence="7 14">Ribonuclease HII</fullName>
        <shortName evidence="14">RNase HII</shortName>
        <ecNumber evidence="6 14">3.1.26.4</ecNumber>
    </recommendedName>
</protein>
<dbReference type="InterPro" id="IPR022898">
    <property type="entry name" value="RNase_HII"/>
</dbReference>
<organism evidence="18 19">
    <name type="scientific">Acidiphilium rubrum</name>
    <dbReference type="NCBI Taxonomy" id="526"/>
    <lineage>
        <taxon>Bacteria</taxon>
        <taxon>Pseudomonadati</taxon>
        <taxon>Pseudomonadota</taxon>
        <taxon>Alphaproteobacteria</taxon>
        <taxon>Acetobacterales</taxon>
        <taxon>Acidocellaceae</taxon>
        <taxon>Acidiphilium</taxon>
    </lineage>
</organism>
<sequence length="203" mass="21176">MPDFSHELRCGGIVAGVDEVGRGPLAGPVLAAAAILPLDLDAMIIRLIDDSKRLSAARRAMALAALIDSGAIIALGAASVAEIARLNILQASLLAMRRAVARLTVRPDHVLVDGTMTPSLPMNCSALIGGDGISLSIAAASIAAKLARDRLMVRLDQRHPGFGWARNAGYGTQAHRTAIMSLGITAHHRRGFGPLLRDVTAQG</sequence>
<evidence type="ECO:0000256" key="5">
    <source>
        <dbReference type="ARBA" id="ARBA00007383"/>
    </source>
</evidence>
<dbReference type="AlphaFoldDB" id="A0A8G2CIQ4"/>
<evidence type="ECO:0000256" key="9">
    <source>
        <dbReference type="ARBA" id="ARBA00022722"/>
    </source>
</evidence>
<comment type="caution">
    <text evidence="18">The sequence shown here is derived from an EMBL/GenBank/DDBJ whole genome shotgun (WGS) entry which is preliminary data.</text>
</comment>
<dbReference type="GO" id="GO:0043137">
    <property type="term" value="P:DNA replication, removal of RNA primer"/>
    <property type="evidence" value="ECO:0007669"/>
    <property type="project" value="TreeGrafter"/>
</dbReference>
<feature type="domain" description="RNase H type-2" evidence="17">
    <location>
        <begin position="12"/>
        <end position="203"/>
    </location>
</feature>
<keyword evidence="19" id="KW-1185">Reference proteome</keyword>
<evidence type="ECO:0000256" key="16">
    <source>
        <dbReference type="RuleBase" id="RU003515"/>
    </source>
</evidence>
<dbReference type="OrthoDB" id="9803420at2"/>
<dbReference type="EMBL" id="FTNE01000003">
    <property type="protein sequence ID" value="SIQ32318.1"/>
    <property type="molecule type" value="Genomic_DNA"/>
</dbReference>
<comment type="similarity">
    <text evidence="5 14 16">Belongs to the RNase HII family.</text>
</comment>
<feature type="binding site" evidence="14 15">
    <location>
        <position position="18"/>
    </location>
    <ligand>
        <name>a divalent metal cation</name>
        <dbReference type="ChEBI" id="CHEBI:60240"/>
    </ligand>
</feature>
<evidence type="ECO:0000259" key="17">
    <source>
        <dbReference type="PROSITE" id="PS51975"/>
    </source>
</evidence>
<dbReference type="GO" id="GO:0006298">
    <property type="term" value="P:mismatch repair"/>
    <property type="evidence" value="ECO:0007669"/>
    <property type="project" value="TreeGrafter"/>
</dbReference>
<keyword evidence="12 14" id="KW-0378">Hydrolase</keyword>
<dbReference type="InterPro" id="IPR012337">
    <property type="entry name" value="RNaseH-like_sf"/>
</dbReference>
<feature type="binding site" evidence="14 15">
    <location>
        <position position="113"/>
    </location>
    <ligand>
        <name>a divalent metal cation</name>
        <dbReference type="ChEBI" id="CHEBI:60240"/>
    </ligand>
</feature>
<evidence type="ECO:0000256" key="12">
    <source>
        <dbReference type="ARBA" id="ARBA00022801"/>
    </source>
</evidence>
<accession>A0A8G2CIQ4</accession>
<dbReference type="EC" id="3.1.26.4" evidence="6 14"/>
<dbReference type="PANTHER" id="PTHR10954:SF18">
    <property type="entry name" value="RIBONUCLEASE HII"/>
    <property type="match status" value="1"/>
</dbReference>
<dbReference type="GO" id="GO:0032299">
    <property type="term" value="C:ribonuclease H2 complex"/>
    <property type="evidence" value="ECO:0007669"/>
    <property type="project" value="TreeGrafter"/>
</dbReference>
<dbReference type="PROSITE" id="PS51975">
    <property type="entry name" value="RNASE_H_2"/>
    <property type="match status" value="1"/>
</dbReference>
<dbReference type="Gene3D" id="3.30.420.10">
    <property type="entry name" value="Ribonuclease H-like superfamily/Ribonuclease H"/>
    <property type="match status" value="1"/>
</dbReference>
<keyword evidence="13 14" id="KW-0464">Manganese</keyword>
<dbReference type="CDD" id="cd07182">
    <property type="entry name" value="RNase_HII_bacteria_HII_like"/>
    <property type="match status" value="1"/>
</dbReference>
<dbReference type="InterPro" id="IPR024567">
    <property type="entry name" value="RNase_HII/HIII_dom"/>
</dbReference>
<gene>
    <name evidence="14" type="primary">rnhB</name>
    <name evidence="18" type="ORF">SAMN05421828_103193</name>
</gene>
<evidence type="ECO:0000256" key="2">
    <source>
        <dbReference type="ARBA" id="ARBA00001946"/>
    </source>
</evidence>
<dbReference type="Pfam" id="PF01351">
    <property type="entry name" value="RNase_HII"/>
    <property type="match status" value="1"/>
</dbReference>
<evidence type="ECO:0000256" key="7">
    <source>
        <dbReference type="ARBA" id="ARBA00019179"/>
    </source>
</evidence>
<name>A0A8G2CIQ4_ACIRU</name>
<comment type="function">
    <text evidence="3 14 16">Endonuclease that specifically degrades the RNA of RNA-DNA hybrids.</text>
</comment>
<proteinExistence type="inferred from homology"/>
<keyword evidence="11 14" id="KW-0255">Endonuclease</keyword>
<keyword evidence="10 14" id="KW-0479">Metal-binding</keyword>
<evidence type="ECO:0000256" key="11">
    <source>
        <dbReference type="ARBA" id="ARBA00022759"/>
    </source>
</evidence>
<dbReference type="GO" id="GO:0003723">
    <property type="term" value="F:RNA binding"/>
    <property type="evidence" value="ECO:0007669"/>
    <property type="project" value="UniProtKB-UniRule"/>
</dbReference>
<dbReference type="GO" id="GO:0005737">
    <property type="term" value="C:cytoplasm"/>
    <property type="evidence" value="ECO:0007669"/>
    <property type="project" value="UniProtKB-SubCell"/>
</dbReference>
<keyword evidence="8 14" id="KW-0963">Cytoplasm</keyword>
<dbReference type="Proteomes" id="UP000186308">
    <property type="component" value="Unassembled WGS sequence"/>
</dbReference>
<evidence type="ECO:0000256" key="13">
    <source>
        <dbReference type="ARBA" id="ARBA00023211"/>
    </source>
</evidence>
<dbReference type="GO" id="GO:0030145">
    <property type="term" value="F:manganese ion binding"/>
    <property type="evidence" value="ECO:0007669"/>
    <property type="project" value="UniProtKB-UniRule"/>
</dbReference>
<evidence type="ECO:0000256" key="6">
    <source>
        <dbReference type="ARBA" id="ARBA00012180"/>
    </source>
</evidence>
<keyword evidence="9 14" id="KW-0540">Nuclease</keyword>
<evidence type="ECO:0000313" key="19">
    <source>
        <dbReference type="Proteomes" id="UP000186308"/>
    </source>
</evidence>
<evidence type="ECO:0000256" key="15">
    <source>
        <dbReference type="PROSITE-ProRule" id="PRU01319"/>
    </source>
</evidence>
<evidence type="ECO:0000256" key="8">
    <source>
        <dbReference type="ARBA" id="ARBA00022490"/>
    </source>
</evidence>
<dbReference type="InterPro" id="IPR036397">
    <property type="entry name" value="RNaseH_sf"/>
</dbReference>
<evidence type="ECO:0000313" key="18">
    <source>
        <dbReference type="EMBL" id="SIQ32318.1"/>
    </source>
</evidence>
<comment type="subcellular location">
    <subcellularLocation>
        <location evidence="4 14">Cytoplasm</location>
    </subcellularLocation>
</comment>
<evidence type="ECO:0000256" key="3">
    <source>
        <dbReference type="ARBA" id="ARBA00004065"/>
    </source>
</evidence>
<evidence type="ECO:0000256" key="10">
    <source>
        <dbReference type="ARBA" id="ARBA00022723"/>
    </source>
</evidence>
<dbReference type="NCBIfam" id="NF000595">
    <property type="entry name" value="PRK00015.1-3"/>
    <property type="match status" value="1"/>
</dbReference>
<reference evidence="18 19" key="1">
    <citation type="submission" date="2017-01" db="EMBL/GenBank/DDBJ databases">
        <authorList>
            <person name="Varghese N."/>
            <person name="Submissions S."/>
        </authorList>
    </citation>
    <scope>NUCLEOTIDE SEQUENCE [LARGE SCALE GENOMIC DNA]</scope>
    <source>
        <strain evidence="18 19">ATCC 35905</strain>
    </source>
</reference>
<feature type="binding site" evidence="14 15">
    <location>
        <position position="19"/>
    </location>
    <ligand>
        <name>a divalent metal cation</name>
        <dbReference type="ChEBI" id="CHEBI:60240"/>
    </ligand>
</feature>
<comment type="cofactor">
    <cofactor evidence="14 15">
        <name>Mn(2+)</name>
        <dbReference type="ChEBI" id="CHEBI:29035"/>
    </cofactor>
    <cofactor evidence="14 15">
        <name>Mg(2+)</name>
        <dbReference type="ChEBI" id="CHEBI:18420"/>
    </cofactor>
    <text evidence="14 15">Manganese or magnesium. Binds 1 divalent metal ion per monomer in the absence of substrate. May bind a second metal ion after substrate binding.</text>
</comment>
<evidence type="ECO:0000256" key="1">
    <source>
        <dbReference type="ARBA" id="ARBA00000077"/>
    </source>
</evidence>
<dbReference type="InterPro" id="IPR001352">
    <property type="entry name" value="RNase_HII/HIII"/>
</dbReference>